<name>A0ABS3S135_9ACTN</name>
<dbReference type="Proteomes" id="UP000680206">
    <property type="component" value="Unassembled WGS sequence"/>
</dbReference>
<feature type="transmembrane region" description="Helical" evidence="1">
    <location>
        <begin position="107"/>
        <end position="127"/>
    </location>
</feature>
<protein>
    <recommendedName>
        <fullName evidence="4">MFS transporter</fullName>
    </recommendedName>
</protein>
<keyword evidence="1" id="KW-1133">Transmembrane helix</keyword>
<accession>A0ABS3S135</accession>
<sequence length="195" mass="19934">MIGSGTAAARWARGGFLAAACTLLSLAGHALGGACCLPPLPAVLATGGVVGVLCVGLAGRMMSFRRILAVVGWAQAAFHLAFTVSASSPAHHMAPGAEPMAAPGLAMGPQMLAGHAAAALAASVLLAYAERALWWLYGAVFATVLTRLIVRWPAVSHRPPWPVVVADDPAPRRGVLLARAVRRRGPPPVVLPHAA</sequence>
<keyword evidence="1" id="KW-0812">Transmembrane</keyword>
<keyword evidence="3" id="KW-1185">Reference proteome</keyword>
<proteinExistence type="predicted"/>
<feature type="transmembrane region" description="Helical" evidence="1">
    <location>
        <begin position="42"/>
        <end position="60"/>
    </location>
</feature>
<evidence type="ECO:0000256" key="1">
    <source>
        <dbReference type="SAM" id="Phobius"/>
    </source>
</evidence>
<comment type="caution">
    <text evidence="2">The sequence shown here is derived from an EMBL/GenBank/DDBJ whole genome shotgun (WGS) entry which is preliminary data.</text>
</comment>
<gene>
    <name evidence="2" type="ORF">J4709_34655</name>
</gene>
<organism evidence="2 3">
    <name type="scientific">Actinomadura violacea</name>
    <dbReference type="NCBI Taxonomy" id="2819934"/>
    <lineage>
        <taxon>Bacteria</taxon>
        <taxon>Bacillati</taxon>
        <taxon>Actinomycetota</taxon>
        <taxon>Actinomycetes</taxon>
        <taxon>Streptosporangiales</taxon>
        <taxon>Thermomonosporaceae</taxon>
        <taxon>Actinomadura</taxon>
    </lineage>
</organism>
<evidence type="ECO:0000313" key="3">
    <source>
        <dbReference type="Proteomes" id="UP000680206"/>
    </source>
</evidence>
<evidence type="ECO:0008006" key="4">
    <source>
        <dbReference type="Google" id="ProtNLM"/>
    </source>
</evidence>
<feature type="transmembrane region" description="Helical" evidence="1">
    <location>
        <begin position="67"/>
        <end position="87"/>
    </location>
</feature>
<keyword evidence="1" id="KW-0472">Membrane</keyword>
<evidence type="ECO:0000313" key="2">
    <source>
        <dbReference type="EMBL" id="MBO2462721.1"/>
    </source>
</evidence>
<dbReference type="EMBL" id="JAGEPF010000023">
    <property type="protein sequence ID" value="MBO2462721.1"/>
    <property type="molecule type" value="Genomic_DNA"/>
</dbReference>
<reference evidence="2 3" key="1">
    <citation type="submission" date="2021-03" db="EMBL/GenBank/DDBJ databases">
        <title>Actinomadura violae sp. nov., isolated from lichen in Thailand.</title>
        <authorList>
            <person name="Kanchanasin P."/>
            <person name="Saeng-In P."/>
            <person name="Phongsopitanun W."/>
            <person name="Yuki M."/>
            <person name="Kudo T."/>
            <person name="Ohkuma M."/>
            <person name="Tanasupawat S."/>
        </authorList>
    </citation>
    <scope>NUCLEOTIDE SEQUENCE [LARGE SCALE GENOMIC DNA]</scope>
    <source>
        <strain evidence="2 3">LCR2-06</strain>
    </source>
</reference>
<feature type="transmembrane region" description="Helical" evidence="1">
    <location>
        <begin position="134"/>
        <end position="154"/>
    </location>
</feature>
<dbReference type="RefSeq" id="WP_208247232.1">
    <property type="nucleotide sequence ID" value="NZ_JAGEPF010000023.1"/>
</dbReference>